<reference evidence="4 7" key="2">
    <citation type="submission" date="2021-01" db="EMBL/GenBank/DDBJ databases">
        <title>Whole genome shotgun sequence of Cellulomonas oligotrophica NBRC 109435.</title>
        <authorList>
            <person name="Komaki H."/>
            <person name="Tamura T."/>
        </authorList>
    </citation>
    <scope>NUCLEOTIDE SEQUENCE [LARGE SCALE GENOMIC DNA]</scope>
    <source>
        <strain evidence="4 7">NBRC 109435</strain>
    </source>
</reference>
<protein>
    <submittedName>
        <fullName evidence="5">Putative outer membrane repeat protein</fullName>
    </submittedName>
</protein>
<dbReference type="EMBL" id="BONN01000015">
    <property type="protein sequence ID" value="GIG34315.1"/>
    <property type="molecule type" value="Genomic_DNA"/>
</dbReference>
<dbReference type="PANTHER" id="PTHR11319:SF35">
    <property type="entry name" value="OUTER MEMBRANE PROTEIN PMPC-RELATED"/>
    <property type="match status" value="1"/>
</dbReference>
<dbReference type="Gene3D" id="2.160.20.10">
    <property type="entry name" value="Single-stranded right-handed beta-helix, Pectin lyase-like"/>
    <property type="match status" value="1"/>
</dbReference>
<dbReference type="InterPro" id="IPR012334">
    <property type="entry name" value="Pectin_lyas_fold"/>
</dbReference>
<dbReference type="EMBL" id="JACCBK010000001">
    <property type="protein sequence ID" value="NYD86173.1"/>
    <property type="molecule type" value="Genomic_DNA"/>
</dbReference>
<sequence>MTTSTPRRGILAGLVLVLTLMGTATTASAAELCEAPTPLPVPQALTTVGDGTAASCTEQTLRAAAGRGGRIEFDCGDDPVTIDVTSTIVVTKDAVIDGGGKVTLDGGGKVRIMQAADRTTSSFRNLTFVGGAAKQSFERSEGAGGAIAGMFRSHIEVIGSTFVGNSAGHGGGAVYGGVQGSTVIVGSEFRENWSWLGGAVYTLLSPLTIVNSDFEGNYTTTKGGLGDGGAIATDGAADIGQGGDVRICGAVVKNNTGHGSGGGAYLWTYAPDRIVIEKTVFEGNEALPNGRNSQGIGGAARLSTGKDSTTPGSITVTDSRAVGNESGGNGGAFYVDCYATCDFRRSTVARNSSGGYGGAIFGDGHASTDMLYAENTAAGHGGAFFGKGFTAKDTVFVANSAGNPWGQAMSCSETGTGSGVTQWGTGGPDTSTPCVTGATSADPGLDLDAIIGAPISVGAPQAPSEPAPAPAPAPADPEPVAEEEVEPEPTTVATAEATAAATPTPSPTASATADVTADDRSEVLAATGSSTRTTLTVVALAALVLALGTGALLWARSRGAFAGRRSAGPRH</sequence>
<evidence type="ECO:0000313" key="5">
    <source>
        <dbReference type="EMBL" id="NYD86173.1"/>
    </source>
</evidence>
<feature type="region of interest" description="Disordered" evidence="1">
    <location>
        <begin position="456"/>
        <end position="516"/>
    </location>
</feature>
<gene>
    <name evidence="5" type="ORF">BKA21_001722</name>
    <name evidence="4" type="ORF">Col01nite_34740</name>
</gene>
<feature type="chain" id="PRO_5030754971" evidence="3">
    <location>
        <begin position="30"/>
        <end position="571"/>
    </location>
</feature>
<dbReference type="InterPro" id="IPR011050">
    <property type="entry name" value="Pectin_lyase_fold/virulence"/>
</dbReference>
<feature type="compositionally biased region" description="Low complexity" evidence="1">
    <location>
        <begin position="488"/>
        <end position="515"/>
    </location>
</feature>
<keyword evidence="3" id="KW-0732">Signal</keyword>
<reference evidence="5 6" key="1">
    <citation type="submission" date="2020-07" db="EMBL/GenBank/DDBJ databases">
        <title>Sequencing the genomes of 1000 actinobacteria strains.</title>
        <authorList>
            <person name="Klenk H.-P."/>
        </authorList>
    </citation>
    <scope>NUCLEOTIDE SEQUENCE [LARGE SCALE GENOMIC DNA]</scope>
    <source>
        <strain evidence="5 6">DSM 24482</strain>
    </source>
</reference>
<feature type="compositionally biased region" description="Pro residues" evidence="1">
    <location>
        <begin position="463"/>
        <end position="477"/>
    </location>
</feature>
<keyword evidence="2" id="KW-0472">Membrane</keyword>
<keyword evidence="2" id="KW-1133">Transmembrane helix</keyword>
<feature type="transmembrane region" description="Helical" evidence="2">
    <location>
        <begin position="535"/>
        <end position="555"/>
    </location>
</feature>
<comment type="caution">
    <text evidence="5">The sequence shown here is derived from an EMBL/GenBank/DDBJ whole genome shotgun (WGS) entry which is preliminary data.</text>
</comment>
<accession>A0A7Y9FFG6</accession>
<name>A0A7Y9FFG6_9CELL</name>
<dbReference type="Proteomes" id="UP000618382">
    <property type="component" value="Unassembled WGS sequence"/>
</dbReference>
<dbReference type="Proteomes" id="UP000577956">
    <property type="component" value="Unassembled WGS sequence"/>
</dbReference>
<organism evidence="5 6">
    <name type="scientific">Cellulomonas oligotrophica</name>
    <dbReference type="NCBI Taxonomy" id="931536"/>
    <lineage>
        <taxon>Bacteria</taxon>
        <taxon>Bacillati</taxon>
        <taxon>Actinomycetota</taxon>
        <taxon>Actinomycetes</taxon>
        <taxon>Micrococcales</taxon>
        <taxon>Cellulomonadaceae</taxon>
        <taxon>Cellulomonas</taxon>
    </lineage>
</organism>
<feature type="signal peptide" evidence="3">
    <location>
        <begin position="1"/>
        <end position="29"/>
    </location>
</feature>
<dbReference type="AlphaFoldDB" id="A0A7Y9FFG6"/>
<dbReference type="RefSeq" id="WP_140457846.1">
    <property type="nucleotide sequence ID" value="NZ_BAABFI010000001.1"/>
</dbReference>
<proteinExistence type="predicted"/>
<feature type="region of interest" description="Disordered" evidence="1">
    <location>
        <begin position="286"/>
        <end position="312"/>
    </location>
</feature>
<dbReference type="PANTHER" id="PTHR11319">
    <property type="entry name" value="G PROTEIN-COUPLED RECEPTOR-RELATED"/>
    <property type="match status" value="1"/>
</dbReference>
<evidence type="ECO:0000313" key="7">
    <source>
        <dbReference type="Proteomes" id="UP000618382"/>
    </source>
</evidence>
<keyword evidence="2" id="KW-0812">Transmembrane</keyword>
<evidence type="ECO:0000256" key="1">
    <source>
        <dbReference type="SAM" id="MobiDB-lite"/>
    </source>
</evidence>
<evidence type="ECO:0000256" key="3">
    <source>
        <dbReference type="SAM" id="SignalP"/>
    </source>
</evidence>
<dbReference type="SUPFAM" id="SSF51126">
    <property type="entry name" value="Pectin lyase-like"/>
    <property type="match status" value="1"/>
</dbReference>
<keyword evidence="7" id="KW-1185">Reference proteome</keyword>
<evidence type="ECO:0000313" key="6">
    <source>
        <dbReference type="Proteomes" id="UP000577956"/>
    </source>
</evidence>
<evidence type="ECO:0000313" key="4">
    <source>
        <dbReference type="EMBL" id="GIG34315.1"/>
    </source>
</evidence>
<evidence type="ECO:0000256" key="2">
    <source>
        <dbReference type="SAM" id="Phobius"/>
    </source>
</evidence>